<evidence type="ECO:0000256" key="6">
    <source>
        <dbReference type="SAM" id="MobiDB-lite"/>
    </source>
</evidence>
<feature type="region of interest" description="Disordered" evidence="6">
    <location>
        <begin position="364"/>
        <end position="387"/>
    </location>
</feature>
<dbReference type="PANTHER" id="PTHR43302">
    <property type="entry name" value="TRANSPORTER ARSB-RELATED"/>
    <property type="match status" value="1"/>
</dbReference>
<evidence type="ECO:0008006" key="10">
    <source>
        <dbReference type="Google" id="ProtNLM"/>
    </source>
</evidence>
<sequence>MAESQISASNTSVGTWPAILTLVLFFIANIAVIFPVRLPIPFTVVRATRRILTVVPILPEGSDSDPQLAKRTYLHLNFITIPFISVLILLAAGVFGAGTLRDGIVGTGGVRPLNIMGLFISLAYISISLDATGLFRFLAFWVASRGGSSGRKLFTYLYLFFSLCGIVVGNDPVILVGTPFLAYFTRVAGINPPTAWIFSHFAVANMGRLFWVAFKPYAAHVVLPFLAAAVCVFPVLLFVLFRSPTLVPRRIDIGLEPEEVHATLVDRKGAIFGGALLVATLAVLVGVSTIGVPVWMVTVPPAVIMLVRDIWYDWSRRHLRQNPRSPTPLDGTSTLPSAASGVIREDVVISEKTPSCHELRELHGSNEAVSSPPSPLDSGPLPAVQPSHKTRPRAALLPRLLATRAALSATFPTVTYVAARLPVALLPFAFLMFILVQGLAAQGWVQVFARWWDAWVRRTGTLGAVGGMGFLTCVLCNFCGTNIGATILLARVLQEWTSSSSAAVNPRTRDGAIYAVAIGSNFGAPTLTFSASLAGLLWLQINRQKGIQVRGLQFLVLNLPISFVAMLAASVVLVGQVYVEHPSI</sequence>
<protein>
    <recommendedName>
        <fullName evidence="10">Citrate transporter-like domain-containing protein</fullName>
    </recommendedName>
</protein>
<dbReference type="STRING" id="5643.A0A060SDK5"/>
<feature type="transmembrane region" description="Helical" evidence="7">
    <location>
        <begin position="74"/>
        <end position="95"/>
    </location>
</feature>
<name>A0A060SDK5_PYCCI</name>
<feature type="transmembrane region" description="Helical" evidence="7">
    <location>
        <begin position="221"/>
        <end position="241"/>
    </location>
</feature>
<reference evidence="8" key="1">
    <citation type="submission" date="2014-01" db="EMBL/GenBank/DDBJ databases">
        <title>The genome of the white-rot fungus Pycnoporus cinnabarinus: a basidiomycete model with a versatile arsenal for lignocellulosic biomass breakdown.</title>
        <authorList>
            <person name="Levasseur A."/>
            <person name="Lomascolo A."/>
            <person name="Ruiz-Duenas F.J."/>
            <person name="Uzan E."/>
            <person name="Piumi F."/>
            <person name="Kues U."/>
            <person name="Ram A.F.J."/>
            <person name="Murat C."/>
            <person name="Haon M."/>
            <person name="Benoit I."/>
            <person name="Arfi Y."/>
            <person name="Chevret D."/>
            <person name="Drula E."/>
            <person name="Kwon M.J."/>
            <person name="Gouret P."/>
            <person name="Lesage-Meessen L."/>
            <person name="Lombard V."/>
            <person name="Mariette J."/>
            <person name="Noirot C."/>
            <person name="Park J."/>
            <person name="Patyshakuliyeva A."/>
            <person name="Wieneger R.A.B."/>
            <person name="Wosten H.A.B."/>
            <person name="Martin F."/>
            <person name="Coutinho P.M."/>
            <person name="de Vries R."/>
            <person name="Martinez A.T."/>
            <person name="Klopp C."/>
            <person name="Pontarotti P."/>
            <person name="Henrissat B."/>
            <person name="Record E."/>
        </authorList>
    </citation>
    <scope>NUCLEOTIDE SEQUENCE [LARGE SCALE GENOMIC DNA]</scope>
    <source>
        <strain evidence="8">BRFM137</strain>
    </source>
</reference>
<dbReference type="Pfam" id="PF02040">
    <property type="entry name" value="ArsB"/>
    <property type="match status" value="1"/>
</dbReference>
<evidence type="ECO:0000313" key="8">
    <source>
        <dbReference type="EMBL" id="CDO72597.1"/>
    </source>
</evidence>
<feature type="transmembrane region" description="Helical" evidence="7">
    <location>
        <begin position="425"/>
        <end position="449"/>
    </location>
</feature>
<feature type="transmembrane region" description="Helical" evidence="7">
    <location>
        <begin position="513"/>
        <end position="539"/>
    </location>
</feature>
<feature type="transmembrane region" description="Helical" evidence="7">
    <location>
        <begin position="274"/>
        <end position="307"/>
    </location>
</feature>
<gene>
    <name evidence="8" type="ORF">BN946_scf184985.g16</name>
</gene>
<evidence type="ECO:0000256" key="2">
    <source>
        <dbReference type="ARBA" id="ARBA00022475"/>
    </source>
</evidence>
<feature type="transmembrane region" description="Helical" evidence="7">
    <location>
        <begin position="551"/>
        <end position="579"/>
    </location>
</feature>
<dbReference type="HOGENOM" id="CLU_017834_0_0_1"/>
<dbReference type="OMA" id="FCGTNIG"/>
<dbReference type="Proteomes" id="UP000029665">
    <property type="component" value="Unassembled WGS sequence"/>
</dbReference>
<accession>A0A060SDK5</accession>
<dbReference type="InterPro" id="IPR000802">
    <property type="entry name" value="Arsenical_pump_ArsB"/>
</dbReference>
<feature type="transmembrane region" description="Helical" evidence="7">
    <location>
        <begin position="153"/>
        <end position="175"/>
    </location>
</feature>
<comment type="caution">
    <text evidence="8">The sequence shown here is derived from an EMBL/GenBank/DDBJ whole genome shotgun (WGS) entry which is preliminary data.</text>
</comment>
<evidence type="ECO:0000313" key="9">
    <source>
        <dbReference type="Proteomes" id="UP000029665"/>
    </source>
</evidence>
<keyword evidence="3 7" id="KW-0812">Transmembrane</keyword>
<feature type="transmembrane region" description="Helical" evidence="7">
    <location>
        <begin position="115"/>
        <end position="141"/>
    </location>
</feature>
<dbReference type="GO" id="GO:0015105">
    <property type="term" value="F:arsenite transmembrane transporter activity"/>
    <property type="evidence" value="ECO:0007669"/>
    <property type="project" value="InterPro"/>
</dbReference>
<keyword evidence="5 7" id="KW-0472">Membrane</keyword>
<dbReference type="OrthoDB" id="442352at2759"/>
<dbReference type="PANTHER" id="PTHR43302:SF5">
    <property type="entry name" value="TRANSPORTER ARSB-RELATED"/>
    <property type="match status" value="1"/>
</dbReference>
<comment type="subcellular location">
    <subcellularLocation>
        <location evidence="1">Cell membrane</location>
        <topology evidence="1">Multi-pass membrane protein</topology>
    </subcellularLocation>
</comment>
<evidence type="ECO:0000256" key="5">
    <source>
        <dbReference type="ARBA" id="ARBA00023136"/>
    </source>
</evidence>
<organism evidence="8 9">
    <name type="scientific">Pycnoporus cinnabarinus</name>
    <name type="common">Cinnabar-red polypore</name>
    <name type="synonym">Trametes cinnabarina</name>
    <dbReference type="NCBI Taxonomy" id="5643"/>
    <lineage>
        <taxon>Eukaryota</taxon>
        <taxon>Fungi</taxon>
        <taxon>Dikarya</taxon>
        <taxon>Basidiomycota</taxon>
        <taxon>Agaricomycotina</taxon>
        <taxon>Agaricomycetes</taxon>
        <taxon>Polyporales</taxon>
        <taxon>Polyporaceae</taxon>
        <taxon>Trametes</taxon>
    </lineage>
</organism>
<evidence type="ECO:0000256" key="1">
    <source>
        <dbReference type="ARBA" id="ARBA00004651"/>
    </source>
</evidence>
<dbReference type="AlphaFoldDB" id="A0A060SDK5"/>
<evidence type="ECO:0000256" key="3">
    <source>
        <dbReference type="ARBA" id="ARBA00022692"/>
    </source>
</evidence>
<evidence type="ECO:0000256" key="7">
    <source>
        <dbReference type="SAM" id="Phobius"/>
    </source>
</evidence>
<dbReference type="EMBL" id="CCBP010000115">
    <property type="protein sequence ID" value="CDO72597.1"/>
    <property type="molecule type" value="Genomic_DNA"/>
</dbReference>
<keyword evidence="9" id="KW-1185">Reference proteome</keyword>
<feature type="transmembrane region" description="Helical" evidence="7">
    <location>
        <begin position="470"/>
        <end position="493"/>
    </location>
</feature>
<feature type="transmembrane region" description="Helical" evidence="7">
    <location>
        <begin position="16"/>
        <end position="40"/>
    </location>
</feature>
<keyword evidence="4 7" id="KW-1133">Transmembrane helix</keyword>
<proteinExistence type="predicted"/>
<dbReference type="GO" id="GO:0005886">
    <property type="term" value="C:plasma membrane"/>
    <property type="evidence" value="ECO:0007669"/>
    <property type="project" value="UniProtKB-SubCell"/>
</dbReference>
<keyword evidence="2" id="KW-1003">Cell membrane</keyword>
<evidence type="ECO:0000256" key="4">
    <source>
        <dbReference type="ARBA" id="ARBA00022989"/>
    </source>
</evidence>